<gene>
    <name evidence="3" type="ORF">ACFSR3_03900</name>
</gene>
<evidence type="ECO:0000313" key="3">
    <source>
        <dbReference type="EMBL" id="MFD2601187.1"/>
    </source>
</evidence>
<dbReference type="InterPro" id="IPR050491">
    <property type="entry name" value="AmpC-like"/>
</dbReference>
<feature type="signal peptide" evidence="1">
    <location>
        <begin position="1"/>
        <end position="18"/>
    </location>
</feature>
<name>A0ABW5NSE1_9FLAO</name>
<keyword evidence="1" id="KW-0732">Signal</keyword>
<dbReference type="PANTHER" id="PTHR46825">
    <property type="entry name" value="D-ALANYL-D-ALANINE-CARBOXYPEPTIDASE/ENDOPEPTIDASE AMPH"/>
    <property type="match status" value="1"/>
</dbReference>
<feature type="chain" id="PRO_5047463152" evidence="1">
    <location>
        <begin position="19"/>
        <end position="537"/>
    </location>
</feature>
<reference evidence="4" key="1">
    <citation type="journal article" date="2019" name="Int. J. Syst. Evol. Microbiol.">
        <title>The Global Catalogue of Microorganisms (GCM) 10K type strain sequencing project: providing services to taxonomists for standard genome sequencing and annotation.</title>
        <authorList>
            <consortium name="The Broad Institute Genomics Platform"/>
            <consortium name="The Broad Institute Genome Sequencing Center for Infectious Disease"/>
            <person name="Wu L."/>
            <person name="Ma J."/>
        </authorList>
    </citation>
    <scope>NUCLEOTIDE SEQUENCE [LARGE SCALE GENOMIC DNA]</scope>
    <source>
        <strain evidence="4">KCTC 42107</strain>
    </source>
</reference>
<proteinExistence type="predicted"/>
<organism evidence="3 4">
    <name type="scientific">Flavobacterium suzhouense</name>
    <dbReference type="NCBI Taxonomy" id="1529638"/>
    <lineage>
        <taxon>Bacteria</taxon>
        <taxon>Pseudomonadati</taxon>
        <taxon>Bacteroidota</taxon>
        <taxon>Flavobacteriia</taxon>
        <taxon>Flavobacteriales</taxon>
        <taxon>Flavobacteriaceae</taxon>
        <taxon>Flavobacterium</taxon>
    </lineage>
</organism>
<dbReference type="SUPFAM" id="SSF56601">
    <property type="entry name" value="beta-lactamase/transpeptidase-like"/>
    <property type="match status" value="1"/>
</dbReference>
<protein>
    <submittedName>
        <fullName evidence="3">Serine hydrolase domain-containing protein</fullName>
        <ecNumber evidence="3">3.-.-.-</ecNumber>
    </submittedName>
</protein>
<sequence>MKKIVTLFLFVFSFSVYSQYNFKVADSVLASYNKPGSPGVTVLVSKDGKVIYQKSGGYANIAKGELINNKTLFNLASDTKQFTAACVVMLSQKGKLKLDDNLAKYFPDFPEYAQKITVQDLLNHTAGLVDYRTAFWIGGKEVNVLSNEDIRNMLKATPLNFEPKTDWSYSNSNYWCLVQIVEQVSGMPISKFAEKNIFKPLKMKDTHYHRGVATLRNAAIGYKMDDVTYTEIDKDTGVPGGSGMFSTTSDMLKWLSEMQSKKVLGTAFWDVMLNGQKYTIGKEVYYSNALFFQALSGKKAIHHGGDLDGYHSDMSYFPDENVDIIVFTNRGDFNVLSMQKAITSQLFGFKYSWPAVEKPVVVKVPGEKIEQYSGVYEAEGMLFEITVAENAIHVLQFWDGSNYDIPATGQNSFTLAQAGADFLFEDIISGKAQTMKLTQEGETMPFKRAENYDFPDFSRFEGSYFCSSLNAKYTFSQQKGKLFYSLNGQNPKQVSVIEEDTVYIGPSIVLTFHRNNNEVMGFTLNHVRVKNLEFVKI</sequence>
<keyword evidence="3" id="KW-0378">Hydrolase</keyword>
<evidence type="ECO:0000259" key="2">
    <source>
        <dbReference type="Pfam" id="PF00144"/>
    </source>
</evidence>
<dbReference type="Gene3D" id="3.40.710.10">
    <property type="entry name" value="DD-peptidase/beta-lactamase superfamily"/>
    <property type="match status" value="1"/>
</dbReference>
<evidence type="ECO:0000313" key="4">
    <source>
        <dbReference type="Proteomes" id="UP001597480"/>
    </source>
</evidence>
<keyword evidence="4" id="KW-1185">Reference proteome</keyword>
<dbReference type="RefSeq" id="WP_379819812.1">
    <property type="nucleotide sequence ID" value="NZ_JBHUMD010000005.1"/>
</dbReference>
<dbReference type="PANTHER" id="PTHR46825:SF9">
    <property type="entry name" value="BETA-LACTAMASE-RELATED DOMAIN-CONTAINING PROTEIN"/>
    <property type="match status" value="1"/>
</dbReference>
<dbReference type="Pfam" id="PF00144">
    <property type="entry name" value="Beta-lactamase"/>
    <property type="match status" value="1"/>
</dbReference>
<dbReference type="Proteomes" id="UP001597480">
    <property type="component" value="Unassembled WGS sequence"/>
</dbReference>
<dbReference type="InterPro" id="IPR012338">
    <property type="entry name" value="Beta-lactam/transpept-like"/>
</dbReference>
<comment type="caution">
    <text evidence="3">The sequence shown here is derived from an EMBL/GenBank/DDBJ whole genome shotgun (WGS) entry which is preliminary data.</text>
</comment>
<dbReference type="EMBL" id="JBHUMD010000005">
    <property type="protein sequence ID" value="MFD2601187.1"/>
    <property type="molecule type" value="Genomic_DNA"/>
</dbReference>
<evidence type="ECO:0000256" key="1">
    <source>
        <dbReference type="SAM" id="SignalP"/>
    </source>
</evidence>
<dbReference type="InterPro" id="IPR001466">
    <property type="entry name" value="Beta-lactam-related"/>
</dbReference>
<dbReference type="GO" id="GO:0016787">
    <property type="term" value="F:hydrolase activity"/>
    <property type="evidence" value="ECO:0007669"/>
    <property type="project" value="UniProtKB-KW"/>
</dbReference>
<accession>A0ABW5NSE1</accession>
<feature type="domain" description="Beta-lactamase-related" evidence="2">
    <location>
        <begin position="34"/>
        <end position="333"/>
    </location>
</feature>
<dbReference type="EC" id="3.-.-.-" evidence="3"/>